<dbReference type="OrthoDB" id="9786619at2"/>
<evidence type="ECO:0000256" key="1">
    <source>
        <dbReference type="ARBA" id="ARBA00005495"/>
    </source>
</evidence>
<organism evidence="6 7">
    <name type="scientific">Exilibacterium tricleocarpae</name>
    <dbReference type="NCBI Taxonomy" id="2591008"/>
    <lineage>
        <taxon>Bacteria</taxon>
        <taxon>Pseudomonadati</taxon>
        <taxon>Pseudomonadota</taxon>
        <taxon>Gammaproteobacteria</taxon>
        <taxon>Cellvibrionales</taxon>
        <taxon>Cellvibrionaceae</taxon>
        <taxon>Exilibacterium</taxon>
    </lineage>
</organism>
<sequence length="144" mass="15883">MTNEESKVTSGSCFCGAVRYEVRGPLRDVVNCHCGQCTRLNGNFGSHSKALKSKITIISDKGLSWYTISDTARRGFCRDCGSGLFWDHIEQDAMGIIAGSLDRPTNLKTIGHIFVEDKSDFYEITDDIQQFKGSSNGQLAGDYL</sequence>
<dbReference type="RefSeq" id="WP_142929459.1">
    <property type="nucleotide sequence ID" value="NZ_ML660107.1"/>
</dbReference>
<keyword evidence="7" id="KW-1185">Reference proteome</keyword>
<dbReference type="PANTHER" id="PTHR33337:SF40">
    <property type="entry name" value="CENP-V_GFA DOMAIN-CONTAINING PROTEIN-RELATED"/>
    <property type="match status" value="1"/>
</dbReference>
<dbReference type="Gene3D" id="3.90.1590.10">
    <property type="entry name" value="glutathione-dependent formaldehyde- activating enzyme (gfa)"/>
    <property type="match status" value="1"/>
</dbReference>
<evidence type="ECO:0000259" key="5">
    <source>
        <dbReference type="PROSITE" id="PS51891"/>
    </source>
</evidence>
<feature type="domain" description="CENP-V/GFA" evidence="5">
    <location>
        <begin position="9"/>
        <end position="123"/>
    </location>
</feature>
<name>A0A545ST09_9GAMM</name>
<dbReference type="InterPro" id="IPR006913">
    <property type="entry name" value="CENP-V/GFA"/>
</dbReference>
<protein>
    <submittedName>
        <fullName evidence="6">GFA family protein</fullName>
    </submittedName>
</protein>
<dbReference type="Pfam" id="PF04828">
    <property type="entry name" value="GFA"/>
    <property type="match status" value="1"/>
</dbReference>
<gene>
    <name evidence="6" type="ORF">FKG94_23800</name>
</gene>
<keyword evidence="4" id="KW-0456">Lyase</keyword>
<evidence type="ECO:0000256" key="2">
    <source>
        <dbReference type="ARBA" id="ARBA00022723"/>
    </source>
</evidence>
<proteinExistence type="inferred from homology"/>
<keyword evidence="3" id="KW-0862">Zinc</keyword>
<evidence type="ECO:0000256" key="3">
    <source>
        <dbReference type="ARBA" id="ARBA00022833"/>
    </source>
</evidence>
<accession>A0A545ST09</accession>
<dbReference type="SUPFAM" id="SSF51316">
    <property type="entry name" value="Mss4-like"/>
    <property type="match status" value="1"/>
</dbReference>
<keyword evidence="2" id="KW-0479">Metal-binding</keyword>
<dbReference type="GO" id="GO:0016846">
    <property type="term" value="F:carbon-sulfur lyase activity"/>
    <property type="evidence" value="ECO:0007669"/>
    <property type="project" value="InterPro"/>
</dbReference>
<dbReference type="PANTHER" id="PTHR33337">
    <property type="entry name" value="GFA DOMAIN-CONTAINING PROTEIN"/>
    <property type="match status" value="1"/>
</dbReference>
<dbReference type="PROSITE" id="PS51891">
    <property type="entry name" value="CENP_V_GFA"/>
    <property type="match status" value="1"/>
</dbReference>
<comment type="similarity">
    <text evidence="1">Belongs to the Gfa family.</text>
</comment>
<reference evidence="6 7" key="1">
    <citation type="submission" date="2019-06" db="EMBL/GenBank/DDBJ databases">
        <title>Whole genome sequence for Cellvibrionaceae sp. R142.</title>
        <authorList>
            <person name="Wang G."/>
        </authorList>
    </citation>
    <scope>NUCLEOTIDE SEQUENCE [LARGE SCALE GENOMIC DNA]</scope>
    <source>
        <strain evidence="6 7">R142</strain>
    </source>
</reference>
<dbReference type="EMBL" id="VHSG01000029">
    <property type="protein sequence ID" value="TQV68118.1"/>
    <property type="molecule type" value="Genomic_DNA"/>
</dbReference>
<dbReference type="InterPro" id="IPR011057">
    <property type="entry name" value="Mss4-like_sf"/>
</dbReference>
<dbReference type="GO" id="GO:0046872">
    <property type="term" value="F:metal ion binding"/>
    <property type="evidence" value="ECO:0007669"/>
    <property type="project" value="UniProtKB-KW"/>
</dbReference>
<dbReference type="Proteomes" id="UP000319732">
    <property type="component" value="Unassembled WGS sequence"/>
</dbReference>
<evidence type="ECO:0000313" key="7">
    <source>
        <dbReference type="Proteomes" id="UP000319732"/>
    </source>
</evidence>
<dbReference type="AlphaFoldDB" id="A0A545ST09"/>
<comment type="caution">
    <text evidence="6">The sequence shown here is derived from an EMBL/GenBank/DDBJ whole genome shotgun (WGS) entry which is preliminary data.</text>
</comment>
<evidence type="ECO:0000313" key="6">
    <source>
        <dbReference type="EMBL" id="TQV68118.1"/>
    </source>
</evidence>
<evidence type="ECO:0000256" key="4">
    <source>
        <dbReference type="ARBA" id="ARBA00023239"/>
    </source>
</evidence>